<name>A0A9P5NEL6_GYMJU</name>
<protein>
    <submittedName>
        <fullName evidence="2">CHAT domain-containing protein</fullName>
    </submittedName>
</protein>
<dbReference type="InterPro" id="IPR024983">
    <property type="entry name" value="CHAT_dom"/>
</dbReference>
<reference evidence="2" key="1">
    <citation type="submission" date="2020-11" db="EMBL/GenBank/DDBJ databases">
        <authorList>
            <consortium name="DOE Joint Genome Institute"/>
            <person name="Ahrendt S."/>
            <person name="Riley R."/>
            <person name="Andreopoulos W."/>
            <person name="LaButti K."/>
            <person name="Pangilinan J."/>
            <person name="Ruiz-duenas F.J."/>
            <person name="Barrasa J.M."/>
            <person name="Sanchez-Garcia M."/>
            <person name="Camarero S."/>
            <person name="Miyauchi S."/>
            <person name="Serrano A."/>
            <person name="Linde D."/>
            <person name="Babiker R."/>
            <person name="Drula E."/>
            <person name="Ayuso-Fernandez I."/>
            <person name="Pacheco R."/>
            <person name="Padilla G."/>
            <person name="Ferreira P."/>
            <person name="Barriuso J."/>
            <person name="Kellner H."/>
            <person name="Castanera R."/>
            <person name="Alfaro M."/>
            <person name="Ramirez L."/>
            <person name="Pisabarro A.G."/>
            <person name="Kuo A."/>
            <person name="Tritt A."/>
            <person name="Lipzen A."/>
            <person name="He G."/>
            <person name="Yan M."/>
            <person name="Ng V."/>
            <person name="Cullen D."/>
            <person name="Martin F."/>
            <person name="Rosso M.-N."/>
            <person name="Henrissat B."/>
            <person name="Hibbett D."/>
            <person name="Martinez A.T."/>
            <person name="Grigoriev I.V."/>
        </authorList>
    </citation>
    <scope>NUCLEOTIDE SEQUENCE</scope>
    <source>
        <strain evidence="2">AH 44721</strain>
    </source>
</reference>
<evidence type="ECO:0000313" key="2">
    <source>
        <dbReference type="EMBL" id="KAF8885854.1"/>
    </source>
</evidence>
<gene>
    <name evidence="2" type="ORF">CPB84DRAFT_1750047</name>
</gene>
<evidence type="ECO:0000259" key="1">
    <source>
        <dbReference type="Pfam" id="PF12770"/>
    </source>
</evidence>
<dbReference type="AlphaFoldDB" id="A0A9P5NEL6"/>
<keyword evidence="3" id="KW-1185">Reference proteome</keyword>
<organism evidence="2 3">
    <name type="scientific">Gymnopilus junonius</name>
    <name type="common">Spectacular rustgill mushroom</name>
    <name type="synonym">Gymnopilus spectabilis subsp. junonius</name>
    <dbReference type="NCBI Taxonomy" id="109634"/>
    <lineage>
        <taxon>Eukaryota</taxon>
        <taxon>Fungi</taxon>
        <taxon>Dikarya</taxon>
        <taxon>Basidiomycota</taxon>
        <taxon>Agaricomycotina</taxon>
        <taxon>Agaricomycetes</taxon>
        <taxon>Agaricomycetidae</taxon>
        <taxon>Agaricales</taxon>
        <taxon>Agaricineae</taxon>
        <taxon>Hymenogastraceae</taxon>
        <taxon>Gymnopilus</taxon>
    </lineage>
</organism>
<evidence type="ECO:0000313" key="3">
    <source>
        <dbReference type="Proteomes" id="UP000724874"/>
    </source>
</evidence>
<accession>A0A9P5NEL6</accession>
<comment type="caution">
    <text evidence="2">The sequence shown here is derived from an EMBL/GenBank/DDBJ whole genome shotgun (WGS) entry which is preliminary data.</text>
</comment>
<proteinExistence type="predicted"/>
<feature type="domain" description="CHAT" evidence="1">
    <location>
        <begin position="10"/>
        <end position="173"/>
    </location>
</feature>
<dbReference type="EMBL" id="JADNYJ010000099">
    <property type="protein sequence ID" value="KAF8885854.1"/>
    <property type="molecule type" value="Genomic_DNA"/>
</dbReference>
<dbReference type="OrthoDB" id="9991317at2759"/>
<dbReference type="Proteomes" id="UP000724874">
    <property type="component" value="Unassembled WGS sequence"/>
</dbReference>
<sequence>MSSHGVNVSCLNGEAATIINVEKEMFSCNSIHLACHGVQDAKDPLKSSFCLGDGHLELSEIIKKQIPQGDLAFLYACQTSKGNSELTEEAMHFAAGMLSMGYWSVVATMWAIQDEHGPVMAEEFYKHMLENGNGKIDGRKAAYALHHTTQHLQKKLDNTKDALLAWLPYVHYGV</sequence>
<dbReference type="Pfam" id="PF12770">
    <property type="entry name" value="CHAT"/>
    <property type="match status" value="1"/>
</dbReference>